<keyword evidence="1" id="KW-1133">Transmembrane helix</keyword>
<keyword evidence="1" id="KW-0472">Membrane</keyword>
<gene>
    <name evidence="2" type="ORF">KB874_16005</name>
</gene>
<evidence type="ECO:0000256" key="1">
    <source>
        <dbReference type="SAM" id="Phobius"/>
    </source>
</evidence>
<accession>A0A8J7WHV9</accession>
<evidence type="ECO:0000313" key="2">
    <source>
        <dbReference type="EMBL" id="MBS0125591.1"/>
    </source>
</evidence>
<evidence type="ECO:0008006" key="4">
    <source>
        <dbReference type="Google" id="ProtNLM"/>
    </source>
</evidence>
<protein>
    <recommendedName>
        <fullName evidence="4">PH domain-containing protein</fullName>
    </recommendedName>
</protein>
<dbReference type="RefSeq" id="WP_212537554.1">
    <property type="nucleotide sequence ID" value="NZ_JAGTUU010000006.1"/>
</dbReference>
<dbReference type="EMBL" id="JAGTUU010000006">
    <property type="protein sequence ID" value="MBS0125591.1"/>
    <property type="molecule type" value="Genomic_DNA"/>
</dbReference>
<proteinExistence type="predicted"/>
<keyword evidence="3" id="KW-1185">Reference proteome</keyword>
<feature type="transmembrane region" description="Helical" evidence="1">
    <location>
        <begin position="21"/>
        <end position="39"/>
    </location>
</feature>
<name>A0A8J7WHV9_9RHOB</name>
<organism evidence="2 3">
    <name type="scientific">Thetidibacter halocola</name>
    <dbReference type="NCBI Taxonomy" id="2827239"/>
    <lineage>
        <taxon>Bacteria</taxon>
        <taxon>Pseudomonadati</taxon>
        <taxon>Pseudomonadota</taxon>
        <taxon>Alphaproteobacteria</taxon>
        <taxon>Rhodobacterales</taxon>
        <taxon>Roseobacteraceae</taxon>
        <taxon>Thetidibacter</taxon>
    </lineage>
</organism>
<dbReference type="AlphaFoldDB" id="A0A8J7WHV9"/>
<sequence length="162" mass="18170">MRDTSADMAIDADYAPNLFRVALMSVALLVIAFGAAGTAKEDPDLVEPMRWFLMFIAAPFLLGVTILGFIASVRANVLGHRLRLRPEGLEVPYRLRPGVRVIPWTDMTRLTRHRIRFNDMLHIVHPGRSTTLHRSGFRSSADYDTITSEIERRAAAARGRAI</sequence>
<evidence type="ECO:0000313" key="3">
    <source>
        <dbReference type="Proteomes" id="UP000681356"/>
    </source>
</evidence>
<reference evidence="2" key="1">
    <citation type="submission" date="2021-04" db="EMBL/GenBank/DDBJ databases">
        <authorList>
            <person name="Yoon J."/>
        </authorList>
    </citation>
    <scope>NUCLEOTIDE SEQUENCE</scope>
    <source>
        <strain evidence="2">KMU-90</strain>
    </source>
</reference>
<keyword evidence="1" id="KW-0812">Transmembrane</keyword>
<dbReference type="Proteomes" id="UP000681356">
    <property type="component" value="Unassembled WGS sequence"/>
</dbReference>
<feature type="transmembrane region" description="Helical" evidence="1">
    <location>
        <begin position="51"/>
        <end position="73"/>
    </location>
</feature>
<comment type="caution">
    <text evidence="2">The sequence shown here is derived from an EMBL/GenBank/DDBJ whole genome shotgun (WGS) entry which is preliminary data.</text>
</comment>